<evidence type="ECO:0000313" key="5">
    <source>
        <dbReference type="Proteomes" id="UP000238034"/>
    </source>
</evidence>
<comment type="function">
    <text evidence="1">DNA polymerase III is a complex, multichain enzyme responsible for most of the replicative synthesis in bacteria. The epsilon subunit contain the editing function and is a proofreading 3'-5' exonuclease.</text>
</comment>
<dbReference type="Gene3D" id="3.30.420.10">
    <property type="entry name" value="Ribonuclease H-like superfamily/Ribonuclease H"/>
    <property type="match status" value="1"/>
</dbReference>
<comment type="caution">
    <text evidence="4">The sequence shown here is derived from an EMBL/GenBank/DDBJ whole genome shotgun (WGS) entry which is preliminary data.</text>
</comment>
<gene>
    <name evidence="4" type="ORF">B0I27_10879</name>
</gene>
<dbReference type="AlphaFoldDB" id="A0A2T0TYX2"/>
<dbReference type="SUPFAM" id="SSF82771">
    <property type="entry name" value="GIY-YIG endonuclease"/>
    <property type="match status" value="1"/>
</dbReference>
<dbReference type="RefSeq" id="WP_106294165.1">
    <property type="nucleotide sequence ID" value="NZ_PVTH01000008.1"/>
</dbReference>
<dbReference type="SMART" id="SM00479">
    <property type="entry name" value="EXOIII"/>
    <property type="match status" value="1"/>
</dbReference>
<name>A0A2T0TYX2_9SPHI</name>
<proteinExistence type="predicted"/>
<dbReference type="SUPFAM" id="SSF53098">
    <property type="entry name" value="Ribonuclease H-like"/>
    <property type="match status" value="1"/>
</dbReference>
<dbReference type="CDD" id="cd10434">
    <property type="entry name" value="GIY-YIG_UvrC_Cho"/>
    <property type="match status" value="1"/>
</dbReference>
<keyword evidence="5" id="KW-1185">Reference proteome</keyword>
<dbReference type="InterPro" id="IPR012337">
    <property type="entry name" value="RNaseH-like_sf"/>
</dbReference>
<dbReference type="GO" id="GO:0003887">
    <property type="term" value="F:DNA-directed DNA polymerase activity"/>
    <property type="evidence" value="ECO:0007669"/>
    <property type="project" value="InterPro"/>
</dbReference>
<evidence type="ECO:0000259" key="3">
    <source>
        <dbReference type="PROSITE" id="PS50164"/>
    </source>
</evidence>
<protein>
    <submittedName>
        <fullName evidence="4">DNA polymerase-3 subunit epsilon</fullName>
    </submittedName>
</protein>
<dbReference type="InterPro" id="IPR013520">
    <property type="entry name" value="Ribonucl_H"/>
</dbReference>
<dbReference type="GO" id="GO:0045004">
    <property type="term" value="P:DNA replication proofreading"/>
    <property type="evidence" value="ECO:0007669"/>
    <property type="project" value="TreeGrafter"/>
</dbReference>
<organism evidence="4 5">
    <name type="scientific">Arcticibacter pallidicorallinus</name>
    <dbReference type="NCBI Taxonomy" id="1259464"/>
    <lineage>
        <taxon>Bacteria</taxon>
        <taxon>Pseudomonadati</taxon>
        <taxon>Bacteroidota</taxon>
        <taxon>Sphingobacteriia</taxon>
        <taxon>Sphingobacteriales</taxon>
        <taxon>Sphingobacteriaceae</taxon>
        <taxon>Arcticibacter</taxon>
    </lineage>
</organism>
<dbReference type="Gene3D" id="3.40.1440.10">
    <property type="entry name" value="GIY-YIG endonuclease"/>
    <property type="match status" value="1"/>
</dbReference>
<dbReference type="OrthoDB" id="9803913at2"/>
<dbReference type="SMART" id="SM00465">
    <property type="entry name" value="GIYc"/>
    <property type="match status" value="1"/>
</dbReference>
<dbReference type="InterPro" id="IPR006054">
    <property type="entry name" value="DnaQ"/>
</dbReference>
<dbReference type="NCBIfam" id="TIGR00573">
    <property type="entry name" value="dnaq"/>
    <property type="match status" value="1"/>
</dbReference>
<evidence type="ECO:0000256" key="2">
    <source>
        <dbReference type="ARBA" id="ARBA00026073"/>
    </source>
</evidence>
<evidence type="ECO:0000313" key="4">
    <source>
        <dbReference type="EMBL" id="PRY50871.1"/>
    </source>
</evidence>
<dbReference type="GO" id="GO:0008408">
    <property type="term" value="F:3'-5' exonuclease activity"/>
    <property type="evidence" value="ECO:0007669"/>
    <property type="project" value="TreeGrafter"/>
</dbReference>
<dbReference type="FunFam" id="3.30.420.10:FF:000045">
    <property type="entry name" value="3'-5' exonuclease DinG"/>
    <property type="match status" value="1"/>
</dbReference>
<dbReference type="PANTHER" id="PTHR30231">
    <property type="entry name" value="DNA POLYMERASE III SUBUNIT EPSILON"/>
    <property type="match status" value="1"/>
</dbReference>
<dbReference type="CDD" id="cd06127">
    <property type="entry name" value="DEDDh"/>
    <property type="match status" value="1"/>
</dbReference>
<dbReference type="Proteomes" id="UP000238034">
    <property type="component" value="Unassembled WGS sequence"/>
</dbReference>
<comment type="subunit">
    <text evidence="2">DNA polymerase III contains a core (composed of alpha, epsilon and theta chains) that associates with a tau subunit. This core dimerizes to form the POLIII' complex. PolIII' associates with the gamma complex (composed of gamma, delta, delta', psi and chi chains) and with the beta chain to form the complete DNA polymerase III complex.</text>
</comment>
<dbReference type="EMBL" id="PVTH01000008">
    <property type="protein sequence ID" value="PRY50871.1"/>
    <property type="molecule type" value="Genomic_DNA"/>
</dbReference>
<feature type="domain" description="GIY-YIG" evidence="3">
    <location>
        <begin position="196"/>
        <end position="274"/>
    </location>
</feature>
<dbReference type="InterPro" id="IPR036397">
    <property type="entry name" value="RNaseH_sf"/>
</dbReference>
<evidence type="ECO:0000256" key="1">
    <source>
        <dbReference type="ARBA" id="ARBA00025483"/>
    </source>
</evidence>
<sequence>MYAIVDIETTGGHASANGITDIAIVVYDGHTIFKRFHSLVNPGVPIPYFIQTLTGISNEMVQEAPPFHVIAPEVYEILSANIFVAHNVNFDYSFIKYHLSRAGYDLQCKKLCTIRLGRKIFPGMPSYSLGKLCHSLQIAATDRHRASGDAEATAELFRMLLMNDQEGHVAGFLNGRTSEQQLPPNLRKADIDSLPKTPGVYYFKDSKGTVIYVGKAVNLKKRVWSHFTGNKFGRQRQEFLRNIFSVSYRACGTELMALILEASEIKRLWPANNRAMKRYEPAFGLYAYEDQLGYLRLVIDKKRKNSAPLYSFNRVSEGYSLLQKLIHQFELCPHLCFVSRKGICPELAEDAACRGACRGAEPSSDYNLRAKGAISEIKVMLPSFLLVDNGRTDGEKGVIRMNAGHLHGMGYVSSDMDLSDADAVAPFLELYPSNDYIRNIIMDYAAKHPERVNRS</sequence>
<dbReference type="GO" id="GO:0003677">
    <property type="term" value="F:DNA binding"/>
    <property type="evidence" value="ECO:0007669"/>
    <property type="project" value="InterPro"/>
</dbReference>
<dbReference type="InterPro" id="IPR035901">
    <property type="entry name" value="GIY-YIG_endonuc_sf"/>
</dbReference>
<dbReference type="Pfam" id="PF01541">
    <property type="entry name" value="GIY-YIG"/>
    <property type="match status" value="1"/>
</dbReference>
<dbReference type="InterPro" id="IPR047296">
    <property type="entry name" value="GIY-YIG_UvrC_Cho"/>
</dbReference>
<dbReference type="PROSITE" id="PS50164">
    <property type="entry name" value="GIY_YIG"/>
    <property type="match status" value="1"/>
</dbReference>
<reference evidence="4 5" key="1">
    <citation type="submission" date="2018-03" db="EMBL/GenBank/DDBJ databases">
        <title>Genomic Encyclopedia of Type Strains, Phase III (KMG-III): the genomes of soil and plant-associated and newly described type strains.</title>
        <authorList>
            <person name="Whitman W."/>
        </authorList>
    </citation>
    <scope>NUCLEOTIDE SEQUENCE [LARGE SCALE GENOMIC DNA]</scope>
    <source>
        <strain evidence="4 5">CGMCC 1.9313</strain>
    </source>
</reference>
<dbReference type="GO" id="GO:0005829">
    <property type="term" value="C:cytosol"/>
    <property type="evidence" value="ECO:0007669"/>
    <property type="project" value="TreeGrafter"/>
</dbReference>
<accession>A0A2T0TYX2</accession>
<dbReference type="Pfam" id="PF00929">
    <property type="entry name" value="RNase_T"/>
    <property type="match status" value="1"/>
</dbReference>
<dbReference type="PANTHER" id="PTHR30231:SF41">
    <property type="entry name" value="DNA POLYMERASE III SUBUNIT EPSILON"/>
    <property type="match status" value="1"/>
</dbReference>
<dbReference type="InterPro" id="IPR000305">
    <property type="entry name" value="GIY-YIG_endonuc"/>
</dbReference>
<dbReference type="GO" id="GO:0006289">
    <property type="term" value="P:nucleotide-excision repair"/>
    <property type="evidence" value="ECO:0007669"/>
    <property type="project" value="InterPro"/>
</dbReference>